<dbReference type="InterPro" id="IPR058593">
    <property type="entry name" value="ARB_07466-like_C"/>
</dbReference>
<evidence type="ECO:0000259" key="2">
    <source>
        <dbReference type="Pfam" id="PF26571"/>
    </source>
</evidence>
<protein>
    <recommendedName>
        <fullName evidence="2">ARB-07466-like C-terminal domain-containing protein</fullName>
    </recommendedName>
</protein>
<dbReference type="EMBL" id="CP012672">
    <property type="protein sequence ID" value="AUX28141.1"/>
    <property type="molecule type" value="Genomic_DNA"/>
</dbReference>
<gene>
    <name evidence="3" type="ORF">SOCE836_002090</name>
</gene>
<accession>A0A4P2QF92</accession>
<evidence type="ECO:0000313" key="4">
    <source>
        <dbReference type="Proteomes" id="UP000295497"/>
    </source>
</evidence>
<dbReference type="Proteomes" id="UP000295497">
    <property type="component" value="Chromosome"/>
</dbReference>
<dbReference type="RefSeq" id="WP_129572549.1">
    <property type="nucleotide sequence ID" value="NZ_CP012672.1"/>
</dbReference>
<organism evidence="3 4">
    <name type="scientific">Sorangium cellulosum</name>
    <name type="common">Polyangium cellulosum</name>
    <dbReference type="NCBI Taxonomy" id="56"/>
    <lineage>
        <taxon>Bacteria</taxon>
        <taxon>Pseudomonadati</taxon>
        <taxon>Myxococcota</taxon>
        <taxon>Polyangia</taxon>
        <taxon>Polyangiales</taxon>
        <taxon>Polyangiaceae</taxon>
        <taxon>Sorangium</taxon>
    </lineage>
</organism>
<feature type="region of interest" description="Disordered" evidence="1">
    <location>
        <begin position="243"/>
        <end position="264"/>
    </location>
</feature>
<feature type="compositionally biased region" description="Basic and acidic residues" evidence="1">
    <location>
        <begin position="301"/>
        <end position="320"/>
    </location>
</feature>
<dbReference type="AlphaFoldDB" id="A0A4P2QF92"/>
<name>A0A4P2QF92_SORCE</name>
<evidence type="ECO:0000256" key="1">
    <source>
        <dbReference type="SAM" id="MobiDB-lite"/>
    </source>
</evidence>
<sequence length="606" mass="65726">MEPLTILAGLGYVATAGLPAGLAYVRHRARRALGAGTPDEAAGEDTPVAPAFAGLVSATPAVRRTLVEVASELDLAPAALATVIELESGWDPGAPRKAMGTPRGGLNQVTVGAKLPGLDTPERVWAVRTWSAERQLRELVRPFFARLAGRSLGWTAFDLYKRNFLPAAARLPLDAQIAVRDSKESVVPGATLTKGAVYAANPGFDCEKKGHFTWADVERVVREVEGRAKGKWVTIGGQLVDAPPPAAQTTRPAPQAAGSSAAPPAQVAPALRVLVRQLNERWPGRSRASDGLLGDAAHQARKSDHNEGNALDVTHDPERGPDLDALAERLLADPRVTYVIWNKRIANRQIQGGAWRPYDGTNPHTRHLHVSVRAEARNDEHPWSLPDQGAAVAGAPGVPPLPGVVKGWNDGLVDNVYWSELEVGPYRLRVATDALSVRGVRLPVAFREALELCRISHYLPPTRVICDARWRAAARRVVLAPLAPPGLPALLDRYPMLEAQAREWSKRIGPKSAALLDGPWKEWTLEPGLRERQAVSYGLRRGDGAVWQLPGRVHDDAHKDWSQLWAPVHRKATRDGEEVDLVDELARGSELLLGGALPPWLLEVLR</sequence>
<reference evidence="3 4" key="1">
    <citation type="submission" date="2015-09" db="EMBL/GenBank/DDBJ databases">
        <title>Sorangium comparison.</title>
        <authorList>
            <person name="Zaburannyi N."/>
            <person name="Bunk B."/>
            <person name="Overmann J."/>
            <person name="Mueller R."/>
        </authorList>
    </citation>
    <scope>NUCLEOTIDE SEQUENCE [LARGE SCALE GENOMIC DNA]</scope>
    <source>
        <strain evidence="3 4">So ce836</strain>
    </source>
</reference>
<evidence type="ECO:0000313" key="3">
    <source>
        <dbReference type="EMBL" id="AUX28141.1"/>
    </source>
</evidence>
<feature type="domain" description="ARB-07466-like C-terminal" evidence="2">
    <location>
        <begin position="266"/>
        <end position="367"/>
    </location>
</feature>
<feature type="region of interest" description="Disordered" evidence="1">
    <location>
        <begin position="284"/>
        <end position="320"/>
    </location>
</feature>
<proteinExistence type="predicted"/>
<dbReference type="Pfam" id="PF26571">
    <property type="entry name" value="VldE"/>
    <property type="match status" value="1"/>
</dbReference>
<feature type="compositionally biased region" description="Low complexity" evidence="1">
    <location>
        <begin position="247"/>
        <end position="264"/>
    </location>
</feature>